<protein>
    <recommendedName>
        <fullName evidence="4">C2H2-type domain-containing protein</fullName>
    </recommendedName>
</protein>
<dbReference type="PANTHER" id="PTHR37535">
    <property type="entry name" value="FLUG DOMAIN PROTEIN"/>
    <property type="match status" value="1"/>
</dbReference>
<feature type="compositionally biased region" description="Basic residues" evidence="1">
    <location>
        <begin position="1"/>
        <end position="23"/>
    </location>
</feature>
<dbReference type="Proteomes" id="UP000244855">
    <property type="component" value="Unassembled WGS sequence"/>
</dbReference>
<dbReference type="AlphaFoldDB" id="A0A2V1CYS9"/>
<dbReference type="InterPro" id="IPR021842">
    <property type="entry name" value="DUF3435"/>
</dbReference>
<feature type="compositionally biased region" description="Acidic residues" evidence="1">
    <location>
        <begin position="230"/>
        <end position="246"/>
    </location>
</feature>
<evidence type="ECO:0000313" key="2">
    <source>
        <dbReference type="EMBL" id="PVH90885.1"/>
    </source>
</evidence>
<evidence type="ECO:0008006" key="4">
    <source>
        <dbReference type="Google" id="ProtNLM"/>
    </source>
</evidence>
<organism evidence="2 3">
    <name type="scientific">Periconia macrospinosa</name>
    <dbReference type="NCBI Taxonomy" id="97972"/>
    <lineage>
        <taxon>Eukaryota</taxon>
        <taxon>Fungi</taxon>
        <taxon>Dikarya</taxon>
        <taxon>Ascomycota</taxon>
        <taxon>Pezizomycotina</taxon>
        <taxon>Dothideomycetes</taxon>
        <taxon>Pleosporomycetidae</taxon>
        <taxon>Pleosporales</taxon>
        <taxon>Massarineae</taxon>
        <taxon>Periconiaceae</taxon>
        <taxon>Periconia</taxon>
    </lineage>
</organism>
<reference evidence="2 3" key="1">
    <citation type="journal article" date="2018" name="Sci. Rep.">
        <title>Comparative genomics provides insights into the lifestyle and reveals functional heterogeneity of dark septate endophytic fungi.</title>
        <authorList>
            <person name="Knapp D.G."/>
            <person name="Nemeth J.B."/>
            <person name="Barry K."/>
            <person name="Hainaut M."/>
            <person name="Henrissat B."/>
            <person name="Johnson J."/>
            <person name="Kuo A."/>
            <person name="Lim J.H.P."/>
            <person name="Lipzen A."/>
            <person name="Nolan M."/>
            <person name="Ohm R.A."/>
            <person name="Tamas L."/>
            <person name="Grigoriev I.V."/>
            <person name="Spatafora J.W."/>
            <person name="Nagy L.G."/>
            <person name="Kovacs G.M."/>
        </authorList>
    </citation>
    <scope>NUCLEOTIDE SEQUENCE [LARGE SCALE GENOMIC DNA]</scope>
    <source>
        <strain evidence="2 3">DSE2036</strain>
    </source>
</reference>
<dbReference type="STRING" id="97972.A0A2V1CYS9"/>
<sequence length="757" mass="88342">MPAQRRRPTKSRCRTIQRQKPQTKPKFSAEHYQKLREDLGRIGTVKNNHSPSTTNNVNEISDRWMRYCQNIEADPISLIKTVSKQDVILFLRWNLDHFRSRKRTSIRQKFKHWRQLYRKYTSQNWPDAWREEINNYINGPLTEEYNLDTSTNEKPVMNIDDVFLVLHHHWVRDTSTFPDARQMLQLAFLILICAYTASRPGALVYRKRNAKVVNECALENYEDSNTHGDDSDDDSDSNEDEEDDNDNSAAPDTDREPLDPNEVIEALCYKHVTLILLPNPEGERDLLAMEIDLRFTKGHKRNPKRKIYCLYEVDHLIFDPVICMIVLGILDNAFQLEFTSVEQIFQLRVNPVRGSMRLRWKKSWEEKPIFRQAVSTPDGIRTSDKEPLRYHTFLYYIQRLGFMAGMMKILNPYNIRRGSGEAVDAVATQARLQQVMGHRDAGIFQAYINERIQCDVQAAFLGRPSADALFKSMTHMSRDVDPRAPTQLTDSEINLLKTHPLIIELRERRDGLSKEARRMHKTLKRAETVGSKIYDLYKQADLDLEHTKKRMKREKLLESRAEFFDTIETEDARRQLGLSALDLDEAEWKPEPVEHSLERKRAAQLLYEYPSDLTPQGKLEYRINTIKALIDLCRVPGALVKHKLVQDRDWSILPTPEPTPVPTPQPAIKLEIAPVMVTNKQCIFCVCKTGQFRDFCRSWKAKEHVEKQHLRWFKPDDLIPCPDEYCRRLGTVLFGHLHFKNHVATVHGASLLPYSLR</sequence>
<name>A0A2V1CYS9_9PLEO</name>
<dbReference type="Pfam" id="PF11917">
    <property type="entry name" value="DUF3435"/>
    <property type="match status" value="1"/>
</dbReference>
<evidence type="ECO:0000256" key="1">
    <source>
        <dbReference type="SAM" id="MobiDB-lite"/>
    </source>
</evidence>
<proteinExistence type="predicted"/>
<keyword evidence="3" id="KW-1185">Reference proteome</keyword>
<gene>
    <name evidence="2" type="ORF">DM02DRAFT_395901</name>
</gene>
<feature type="region of interest" description="Disordered" evidence="1">
    <location>
        <begin position="1"/>
        <end position="26"/>
    </location>
</feature>
<feature type="region of interest" description="Disordered" evidence="1">
    <location>
        <begin position="222"/>
        <end position="258"/>
    </location>
</feature>
<accession>A0A2V1CYS9</accession>
<evidence type="ECO:0000313" key="3">
    <source>
        <dbReference type="Proteomes" id="UP000244855"/>
    </source>
</evidence>
<dbReference type="EMBL" id="KZ806055">
    <property type="protein sequence ID" value="PVH90885.1"/>
    <property type="molecule type" value="Genomic_DNA"/>
</dbReference>
<dbReference type="OrthoDB" id="3774810at2759"/>
<dbReference type="PANTHER" id="PTHR37535:SF2">
    <property type="entry name" value="FINGER DOMAIN PROTEIN, PUTATIVE (AFU_ORTHOLOGUE AFUA_6G09300)-RELATED"/>
    <property type="match status" value="1"/>
</dbReference>